<comment type="subcellular location">
    <subcellularLocation>
        <location evidence="2">Cytoplasm</location>
    </subcellularLocation>
</comment>
<evidence type="ECO:0000256" key="3">
    <source>
        <dbReference type="ARBA" id="ARBA00005995"/>
    </source>
</evidence>
<reference evidence="9" key="1">
    <citation type="submission" date="2018-01" db="EMBL/GenBank/DDBJ databases">
        <authorList>
            <person name="Mao J.F."/>
        </authorList>
    </citation>
    <scope>NUCLEOTIDE SEQUENCE</scope>
    <source>
        <strain evidence="9">Huo1</strain>
        <tissue evidence="9">Leaf</tissue>
    </source>
</reference>
<dbReference type="EMBL" id="PNBA02000010">
    <property type="protein sequence ID" value="KAG6411259.1"/>
    <property type="molecule type" value="Genomic_DNA"/>
</dbReference>
<sequence>MDGALGDPVTAAEGGHLLPPAFVDPISRLFSNLMDFILGKSDQCLVNGGGGDLSVGSFLRRGLASFLEKEKKGTSVGRWSKRSLQQAVFAMHESIQRTYTSADDLSGLDYNAEKDYVLFPGEEITVAGGYSGIVNHLASVLPDEVIQLDRKVKKIEWAPSAASCESGRPVALHFSDGTAMSADHIIVTVSLGVLKAGTTSSGEGWNLFHPSLPSCKAGAISRLGYGLVNKVFLRLSPNYRGDDGFPFLQMVFHPSDSELRNPKVPQWIRRTWFLCPIYSNSRTVLSWFTGQEALELEKLTDDEIIGGFWRTVSNLLPSQQQNEISQKFDKVLRTQWGTAAEIRRRGFSYAAAANPFRRRSNA</sequence>
<dbReference type="InterPro" id="IPR050281">
    <property type="entry name" value="Flavin_monoamine_oxidase"/>
</dbReference>
<comment type="similarity">
    <text evidence="3">Belongs to the flavin monoamine oxidase family.</text>
</comment>
<accession>A0A8X8XEA4</accession>
<keyword evidence="4" id="KW-0963">Cytoplasm</keyword>
<comment type="caution">
    <text evidence="9">The sequence shown here is derived from an EMBL/GenBank/DDBJ whole genome shotgun (WGS) entry which is preliminary data.</text>
</comment>
<keyword evidence="7" id="KW-0560">Oxidoreductase</keyword>
<protein>
    <recommendedName>
        <fullName evidence="8">Amine oxidase domain-containing protein</fullName>
    </recommendedName>
</protein>
<dbReference type="Gene3D" id="3.90.660.10">
    <property type="match status" value="1"/>
</dbReference>
<dbReference type="InterPro" id="IPR002937">
    <property type="entry name" value="Amino_oxidase"/>
</dbReference>
<evidence type="ECO:0000256" key="5">
    <source>
        <dbReference type="ARBA" id="ARBA00022630"/>
    </source>
</evidence>
<organism evidence="9">
    <name type="scientific">Salvia splendens</name>
    <name type="common">Scarlet sage</name>
    <dbReference type="NCBI Taxonomy" id="180675"/>
    <lineage>
        <taxon>Eukaryota</taxon>
        <taxon>Viridiplantae</taxon>
        <taxon>Streptophyta</taxon>
        <taxon>Embryophyta</taxon>
        <taxon>Tracheophyta</taxon>
        <taxon>Spermatophyta</taxon>
        <taxon>Magnoliopsida</taxon>
        <taxon>eudicotyledons</taxon>
        <taxon>Gunneridae</taxon>
        <taxon>Pentapetalae</taxon>
        <taxon>asterids</taxon>
        <taxon>lamiids</taxon>
        <taxon>Lamiales</taxon>
        <taxon>Lamiaceae</taxon>
        <taxon>Nepetoideae</taxon>
        <taxon>Mentheae</taxon>
        <taxon>Salviinae</taxon>
        <taxon>Salvia</taxon>
        <taxon>Salvia subgen. Calosphace</taxon>
        <taxon>core Calosphace</taxon>
    </lineage>
</organism>
<dbReference type="Pfam" id="PF01593">
    <property type="entry name" value="Amino_oxidase"/>
    <property type="match status" value="1"/>
</dbReference>
<name>A0A8X8XEA4_SALSN</name>
<evidence type="ECO:0000256" key="4">
    <source>
        <dbReference type="ARBA" id="ARBA00022490"/>
    </source>
</evidence>
<evidence type="ECO:0000256" key="1">
    <source>
        <dbReference type="ARBA" id="ARBA00001974"/>
    </source>
</evidence>
<evidence type="ECO:0000313" key="10">
    <source>
        <dbReference type="Proteomes" id="UP000298416"/>
    </source>
</evidence>
<keyword evidence="5" id="KW-0285">Flavoprotein</keyword>
<evidence type="ECO:0000256" key="7">
    <source>
        <dbReference type="ARBA" id="ARBA00023002"/>
    </source>
</evidence>
<dbReference type="PANTHER" id="PTHR10742">
    <property type="entry name" value="FLAVIN MONOAMINE OXIDASE"/>
    <property type="match status" value="1"/>
</dbReference>
<dbReference type="Proteomes" id="UP000298416">
    <property type="component" value="Unassembled WGS sequence"/>
</dbReference>
<comment type="cofactor">
    <cofactor evidence="1">
        <name>FAD</name>
        <dbReference type="ChEBI" id="CHEBI:57692"/>
    </cofactor>
</comment>
<dbReference type="PANTHER" id="PTHR10742:SF405">
    <property type="entry name" value="PEROXISOMAL N(1)-ACETYL-SPERMINE_SPERMIDINE OXIDASE"/>
    <property type="match status" value="1"/>
</dbReference>
<gene>
    <name evidence="9" type="ORF">SASPL_129337</name>
</gene>
<evidence type="ECO:0000256" key="2">
    <source>
        <dbReference type="ARBA" id="ARBA00004496"/>
    </source>
</evidence>
<feature type="domain" description="Amine oxidase" evidence="8">
    <location>
        <begin position="35"/>
        <end position="351"/>
    </location>
</feature>
<proteinExistence type="inferred from homology"/>
<keyword evidence="10" id="KW-1185">Reference proteome</keyword>
<dbReference type="Gene3D" id="3.50.50.60">
    <property type="entry name" value="FAD/NAD(P)-binding domain"/>
    <property type="match status" value="1"/>
</dbReference>
<reference evidence="9" key="2">
    <citation type="submission" date="2020-08" db="EMBL/GenBank/DDBJ databases">
        <title>Plant Genome Project.</title>
        <authorList>
            <person name="Zhang R.-G."/>
        </authorList>
    </citation>
    <scope>NUCLEOTIDE SEQUENCE</scope>
    <source>
        <strain evidence="9">Huo1</strain>
        <tissue evidence="9">Leaf</tissue>
    </source>
</reference>
<dbReference type="InterPro" id="IPR036188">
    <property type="entry name" value="FAD/NAD-bd_sf"/>
</dbReference>
<keyword evidence="6" id="KW-0274">FAD</keyword>
<dbReference type="SUPFAM" id="SSF54373">
    <property type="entry name" value="FAD-linked reductases, C-terminal domain"/>
    <property type="match status" value="1"/>
</dbReference>
<dbReference type="SUPFAM" id="SSF51905">
    <property type="entry name" value="FAD/NAD(P)-binding domain"/>
    <property type="match status" value="1"/>
</dbReference>
<evidence type="ECO:0000259" key="8">
    <source>
        <dbReference type="Pfam" id="PF01593"/>
    </source>
</evidence>
<evidence type="ECO:0000256" key="6">
    <source>
        <dbReference type="ARBA" id="ARBA00022827"/>
    </source>
</evidence>
<evidence type="ECO:0000313" key="9">
    <source>
        <dbReference type="EMBL" id="KAG6411259.1"/>
    </source>
</evidence>
<dbReference type="AlphaFoldDB" id="A0A8X8XEA4"/>
<dbReference type="GO" id="GO:0005737">
    <property type="term" value="C:cytoplasm"/>
    <property type="evidence" value="ECO:0007669"/>
    <property type="project" value="UniProtKB-SubCell"/>
</dbReference>
<dbReference type="GO" id="GO:0046592">
    <property type="term" value="F:polyamine oxidase activity"/>
    <property type="evidence" value="ECO:0007669"/>
    <property type="project" value="TreeGrafter"/>
</dbReference>